<reference evidence="2" key="1">
    <citation type="submission" date="2019-12" db="EMBL/GenBank/DDBJ databases">
        <title>Genome sequencing and annotation of Brassica cretica.</title>
        <authorList>
            <person name="Studholme D.J."/>
            <person name="Sarris P.F."/>
        </authorList>
    </citation>
    <scope>NUCLEOTIDE SEQUENCE</scope>
    <source>
        <strain evidence="2">PFS-102/07</strain>
        <tissue evidence="2">Leaf</tissue>
    </source>
</reference>
<dbReference type="EMBL" id="QGKY02000094">
    <property type="protein sequence ID" value="KAF2602632.1"/>
    <property type="molecule type" value="Genomic_DNA"/>
</dbReference>
<dbReference type="GO" id="GO:0016810">
    <property type="term" value="F:hydrolase activity, acting on carbon-nitrogen (but not peptide) bonds"/>
    <property type="evidence" value="ECO:0007669"/>
    <property type="project" value="InterPro"/>
</dbReference>
<dbReference type="PANTHER" id="PTHR22642">
    <property type="entry name" value="IMIDAZOLONEPROPIONASE"/>
    <property type="match status" value="1"/>
</dbReference>
<name>A0A8S9L8R8_BRACR</name>
<evidence type="ECO:0000259" key="1">
    <source>
        <dbReference type="Pfam" id="PF07969"/>
    </source>
</evidence>
<dbReference type="Gene3D" id="3.10.310.70">
    <property type="match status" value="1"/>
</dbReference>
<feature type="domain" description="Amidohydrolase 3" evidence="1">
    <location>
        <begin position="90"/>
        <end position="229"/>
    </location>
</feature>
<gene>
    <name evidence="2" type="ORF">F2Q70_00026730</name>
</gene>
<dbReference type="Pfam" id="PF07969">
    <property type="entry name" value="Amidohydro_3"/>
    <property type="match status" value="1"/>
</dbReference>
<proteinExistence type="predicted"/>
<dbReference type="SUPFAM" id="SSF51338">
    <property type="entry name" value="Composite domain of metallo-dependent hydrolases"/>
    <property type="match status" value="1"/>
</dbReference>
<sequence>MNRFVVVSAAVFLLISVAYLPLLNELYWSTLTSLKPPVRVVADLLVTNGTIFTSDKSLPFADSMAIRNGRILKVGSFTTLKDFVGDGTVEVNLEGKVVVPGLIDSHVHLISGGLQMAQVGLRGVSQKEEFCKMVKDAVQSNVFDLIVMVASLNAKEGSWILGGGWNNDFWGGELPSASWIDEISPHNPVWLIRMDGHMALANSLTLKIAGVTSLTEDPVGGTIMRLPSGGNAYVY</sequence>
<evidence type="ECO:0000313" key="2">
    <source>
        <dbReference type="EMBL" id="KAF2602632.1"/>
    </source>
</evidence>
<dbReference type="InterPro" id="IPR013108">
    <property type="entry name" value="Amidohydro_3"/>
</dbReference>
<comment type="caution">
    <text evidence="2">The sequence shown here is derived from an EMBL/GenBank/DDBJ whole genome shotgun (WGS) entry which is preliminary data.</text>
</comment>
<protein>
    <recommendedName>
        <fullName evidence="1">Amidohydrolase 3 domain-containing protein</fullName>
    </recommendedName>
</protein>
<dbReference type="Gene3D" id="3.20.20.140">
    <property type="entry name" value="Metal-dependent hydrolases"/>
    <property type="match status" value="1"/>
</dbReference>
<dbReference type="Gene3D" id="2.30.40.10">
    <property type="entry name" value="Urease, subunit C, domain 1"/>
    <property type="match status" value="1"/>
</dbReference>
<dbReference type="InterPro" id="IPR011059">
    <property type="entry name" value="Metal-dep_hydrolase_composite"/>
</dbReference>
<accession>A0A8S9L8R8</accession>
<dbReference type="FunFam" id="3.10.310.70:FF:000002">
    <property type="entry name" value="LAF3/LAF3 ISF1/LAF3 ISF2"/>
    <property type="match status" value="1"/>
</dbReference>
<dbReference type="PANTHER" id="PTHR22642:SF2">
    <property type="entry name" value="PROTEIN LONG AFTER FAR-RED 3"/>
    <property type="match status" value="1"/>
</dbReference>
<organism evidence="2">
    <name type="scientific">Brassica cretica</name>
    <name type="common">Mustard</name>
    <dbReference type="NCBI Taxonomy" id="69181"/>
    <lineage>
        <taxon>Eukaryota</taxon>
        <taxon>Viridiplantae</taxon>
        <taxon>Streptophyta</taxon>
        <taxon>Embryophyta</taxon>
        <taxon>Tracheophyta</taxon>
        <taxon>Spermatophyta</taxon>
        <taxon>Magnoliopsida</taxon>
        <taxon>eudicotyledons</taxon>
        <taxon>Gunneridae</taxon>
        <taxon>Pentapetalae</taxon>
        <taxon>rosids</taxon>
        <taxon>malvids</taxon>
        <taxon>Brassicales</taxon>
        <taxon>Brassicaceae</taxon>
        <taxon>Brassiceae</taxon>
        <taxon>Brassica</taxon>
    </lineage>
</organism>
<dbReference type="AlphaFoldDB" id="A0A8S9L8R8"/>